<dbReference type="KEGG" id="aprc:113849489"/>
<dbReference type="PANTHER" id="PTHR33107">
    <property type="entry name" value="KUNITZ TRYPSIN INHIBITOR 2"/>
    <property type="match status" value="1"/>
</dbReference>
<gene>
    <name evidence="5" type="primary">LOC113849489</name>
</gene>
<evidence type="ECO:0000313" key="4">
    <source>
        <dbReference type="Proteomes" id="UP000694853"/>
    </source>
</evidence>
<dbReference type="PRINTS" id="PR00291">
    <property type="entry name" value="KUNITZINHBTR"/>
</dbReference>
<keyword evidence="4" id="KW-1185">Reference proteome</keyword>
<dbReference type="CDD" id="cd23362">
    <property type="entry name" value="beta-trefoil_STI_WCI3-like"/>
    <property type="match status" value="1"/>
</dbReference>
<dbReference type="GeneID" id="113849489"/>
<accession>A0A8B8JV68</accession>
<name>A0A8B8JV68_ABRPR</name>
<dbReference type="GO" id="GO:0004866">
    <property type="term" value="F:endopeptidase inhibitor activity"/>
    <property type="evidence" value="ECO:0007669"/>
    <property type="project" value="InterPro"/>
</dbReference>
<evidence type="ECO:0000313" key="5">
    <source>
        <dbReference type="RefSeq" id="XP_027335229.1"/>
    </source>
</evidence>
<proteinExistence type="inferred from homology"/>
<feature type="signal peptide" evidence="3">
    <location>
        <begin position="1"/>
        <end position="25"/>
    </location>
</feature>
<dbReference type="Gene3D" id="2.80.10.50">
    <property type="match status" value="1"/>
</dbReference>
<organism evidence="4 5">
    <name type="scientific">Abrus precatorius</name>
    <name type="common">Indian licorice</name>
    <name type="synonym">Glycine abrus</name>
    <dbReference type="NCBI Taxonomy" id="3816"/>
    <lineage>
        <taxon>Eukaryota</taxon>
        <taxon>Viridiplantae</taxon>
        <taxon>Streptophyta</taxon>
        <taxon>Embryophyta</taxon>
        <taxon>Tracheophyta</taxon>
        <taxon>Spermatophyta</taxon>
        <taxon>Magnoliopsida</taxon>
        <taxon>eudicotyledons</taxon>
        <taxon>Gunneridae</taxon>
        <taxon>Pentapetalae</taxon>
        <taxon>rosids</taxon>
        <taxon>fabids</taxon>
        <taxon>Fabales</taxon>
        <taxon>Fabaceae</taxon>
        <taxon>Papilionoideae</taxon>
        <taxon>50 kb inversion clade</taxon>
        <taxon>NPAAA clade</taxon>
        <taxon>indigoferoid/millettioid clade</taxon>
        <taxon>Abreae</taxon>
        <taxon>Abrus</taxon>
    </lineage>
</organism>
<reference evidence="4" key="1">
    <citation type="journal article" date="2019" name="Toxins">
        <title>Detection of Abrin-Like and Prepropulchellin-Like Toxin Genes and Transcripts Using Whole Genome Sequencing and Full-Length Transcript Sequencing of Abrus precatorius.</title>
        <authorList>
            <person name="Hovde B.T."/>
            <person name="Daligault H.E."/>
            <person name="Hanschen E.R."/>
            <person name="Kunde Y.A."/>
            <person name="Johnson M.B."/>
            <person name="Starkenburg S.R."/>
            <person name="Johnson S.L."/>
        </authorList>
    </citation>
    <scope>NUCLEOTIDE SEQUENCE [LARGE SCALE GENOMIC DNA]</scope>
</reference>
<evidence type="ECO:0000256" key="2">
    <source>
        <dbReference type="ARBA" id="ARBA00023157"/>
    </source>
</evidence>
<comment type="similarity">
    <text evidence="1">Belongs to the protease inhibitor I3 (leguminous Kunitz-type inhibitor) family.</text>
</comment>
<evidence type="ECO:0000256" key="3">
    <source>
        <dbReference type="SAM" id="SignalP"/>
    </source>
</evidence>
<dbReference type="RefSeq" id="XP_027335229.1">
    <property type="nucleotide sequence ID" value="XM_027479428.1"/>
</dbReference>
<sequence>MKGTTMFALFLFSSALFSYLPWATADFVLDIDGNPIVNGAAYHILPAIWAVGGGIAYAKTGNETCPLTVVVENSEVDPGLPIKISSPALIAFITTDLRLELAFTTVPKCAPTPSKWTVVEGLPQGPAVKLTGYDHTVRGSFNIEKSGFSFAYKLRFCAADTDTCVHIGLHVLDFHKTLVVTEDYPLDVVFRKANHVDA</sequence>
<dbReference type="Proteomes" id="UP000694853">
    <property type="component" value="Unplaced"/>
</dbReference>
<dbReference type="OrthoDB" id="1872570at2759"/>
<dbReference type="InterPro" id="IPR011065">
    <property type="entry name" value="Kunitz_inhibitor_STI-like_sf"/>
</dbReference>
<keyword evidence="3" id="KW-0732">Signal</keyword>
<reference evidence="5" key="2">
    <citation type="submission" date="2025-08" db="UniProtKB">
        <authorList>
            <consortium name="RefSeq"/>
        </authorList>
    </citation>
    <scope>IDENTIFICATION</scope>
    <source>
        <tissue evidence="5">Young leaves</tissue>
    </source>
</reference>
<keyword evidence="2" id="KW-1015">Disulfide bond</keyword>
<dbReference type="AlphaFoldDB" id="A0A8B8JV68"/>
<protein>
    <submittedName>
        <fullName evidence="5">Trypsin inhibitor DE-3-like</fullName>
    </submittedName>
</protein>
<dbReference type="Pfam" id="PF00197">
    <property type="entry name" value="Kunitz_legume"/>
    <property type="match status" value="1"/>
</dbReference>
<dbReference type="SMART" id="SM00452">
    <property type="entry name" value="STI"/>
    <property type="match status" value="1"/>
</dbReference>
<evidence type="ECO:0000256" key="1">
    <source>
        <dbReference type="ARBA" id="ARBA00005440"/>
    </source>
</evidence>
<feature type="chain" id="PRO_5034234478" evidence="3">
    <location>
        <begin position="26"/>
        <end position="198"/>
    </location>
</feature>
<dbReference type="SUPFAM" id="SSF50386">
    <property type="entry name" value="STI-like"/>
    <property type="match status" value="1"/>
</dbReference>
<dbReference type="PANTHER" id="PTHR33107:SF81">
    <property type="entry name" value="TRYPSIN INHIBITOR A"/>
    <property type="match status" value="1"/>
</dbReference>
<dbReference type="PROSITE" id="PS00283">
    <property type="entry name" value="SOYBEAN_KUNITZ"/>
    <property type="match status" value="1"/>
</dbReference>
<dbReference type="InterPro" id="IPR002160">
    <property type="entry name" value="Prot_inh_Kunz-lg"/>
</dbReference>